<sequence length="300" mass="34519">MPECDGYRYLLLARCTFTSWLEALPRPTISGAVIAAFIEFNFHSRYGFIPHITTDGGSEFKNDIMSALTTHLHITHRTTAAYHPQSNGFIESQHKSFVHVLQRLPGPWFNNTSNALLADRWTVKRSTGYTPGYLVFGYHGFSSLDSLLYSFSTFDFFTTVSSYSLLYYRAQQFLFREAASSQALAHLSRHRLKMKEYYDLVHHTTDHSFAVGDIVLVEDQLRKRNIGRSRKAISIWCGPYRISKVLKHIYQLEELYGTRIHRHFPPEFLKIFQSRPGFPPILHSGGEDSVGTSSLFYLDE</sequence>
<dbReference type="GO" id="GO:0005634">
    <property type="term" value="C:nucleus"/>
    <property type="evidence" value="ECO:0007669"/>
    <property type="project" value="UniProtKB-SubCell"/>
</dbReference>
<comment type="function">
    <text evidence="8">Integrase (IN) targets the VLP to the nucleus, where a subparticle preintegration complex (PIC) containing at least integrase and the newly synthesized dsDNA copy of the retrotransposon must transit the nuclear membrane. Once in the nucleus, integrase performs the integration of the dsDNA into the host genome.</text>
</comment>
<dbReference type="InterPro" id="IPR012337">
    <property type="entry name" value="RNaseH-like_sf"/>
</dbReference>
<dbReference type="GO" id="GO:0015074">
    <property type="term" value="P:DNA integration"/>
    <property type="evidence" value="ECO:0007669"/>
    <property type="project" value="InterPro"/>
</dbReference>
<comment type="subcellular location">
    <subcellularLocation>
        <location evidence="3">Cytoplasm</location>
    </subcellularLocation>
    <subcellularLocation>
        <location evidence="2">Nucleus</location>
    </subcellularLocation>
</comment>
<name>A7TIA0_VANPO</name>
<dbReference type="GO" id="GO:0005737">
    <property type="term" value="C:cytoplasm"/>
    <property type="evidence" value="ECO:0007669"/>
    <property type="project" value="UniProtKB-SubCell"/>
</dbReference>
<comment type="function">
    <text evidence="7">Reverse transcriptase/ribonuclease H (RT) is a multifunctional enzyme that catalyzes the conversion of the retro-elements RNA genome into dsDNA within the VLP. The enzyme displays a DNA polymerase activity that can copy either DNA or RNA templates, and a ribonuclease H (RNase H) activity that cleaves the RNA strand of RNA-DNA heteroduplexes during plus-strand synthesis and hydrolyzes RNA primers. The conversion leads to a linear dsDNA copy of the retrotransposon that includes long terminal repeats (LTRs) at both ends.</text>
</comment>
<protein>
    <recommendedName>
        <fullName evidence="9">Integrase catalytic domain-containing protein</fullName>
    </recommendedName>
</protein>
<evidence type="ECO:0000259" key="9">
    <source>
        <dbReference type="PROSITE" id="PS50994"/>
    </source>
</evidence>
<dbReference type="KEGG" id="vpo:Kpol_1054p12"/>
<dbReference type="InterPro" id="IPR036397">
    <property type="entry name" value="RNaseH_sf"/>
</dbReference>
<evidence type="ECO:0000313" key="10">
    <source>
        <dbReference type="EMBL" id="EDO17966.1"/>
    </source>
</evidence>
<evidence type="ECO:0000256" key="2">
    <source>
        <dbReference type="ARBA" id="ARBA00004123"/>
    </source>
</evidence>
<dbReference type="PANTHER" id="PTHR37984:SF5">
    <property type="entry name" value="PROTEIN NYNRIN-LIKE"/>
    <property type="match status" value="1"/>
</dbReference>
<evidence type="ECO:0000256" key="5">
    <source>
        <dbReference type="ARBA" id="ARBA00022884"/>
    </source>
</evidence>
<dbReference type="OrthoDB" id="5425374at2759"/>
<dbReference type="STRING" id="436907.A7TIA0"/>
<evidence type="ECO:0000256" key="6">
    <source>
        <dbReference type="ARBA" id="ARBA00023242"/>
    </source>
</evidence>
<dbReference type="AlphaFoldDB" id="A7TIA0"/>
<dbReference type="Proteomes" id="UP000000267">
    <property type="component" value="Unassembled WGS sequence"/>
</dbReference>
<dbReference type="SUPFAM" id="SSF53098">
    <property type="entry name" value="Ribonuclease H-like"/>
    <property type="match status" value="1"/>
</dbReference>
<dbReference type="RefSeq" id="XP_001645824.1">
    <property type="nucleotide sequence ID" value="XM_001645774.1"/>
</dbReference>
<evidence type="ECO:0000256" key="4">
    <source>
        <dbReference type="ARBA" id="ARBA00022490"/>
    </source>
</evidence>
<keyword evidence="11" id="KW-1185">Reference proteome</keyword>
<dbReference type="InterPro" id="IPR001584">
    <property type="entry name" value="Integrase_cat-core"/>
</dbReference>
<dbReference type="EMBL" id="DS480395">
    <property type="protein sequence ID" value="EDO17966.1"/>
    <property type="molecule type" value="Genomic_DNA"/>
</dbReference>
<dbReference type="Gene3D" id="3.30.420.10">
    <property type="entry name" value="Ribonuclease H-like superfamily/Ribonuclease H"/>
    <property type="match status" value="1"/>
</dbReference>
<evidence type="ECO:0000256" key="7">
    <source>
        <dbReference type="ARBA" id="ARBA00025590"/>
    </source>
</evidence>
<dbReference type="InterPro" id="IPR050951">
    <property type="entry name" value="Retrovirus_Pol_polyprotein"/>
</dbReference>
<dbReference type="InParanoid" id="A7TIA0"/>
<keyword evidence="5" id="KW-0694">RNA-binding</keyword>
<dbReference type="GO" id="GO:0004523">
    <property type="term" value="F:RNA-DNA hybrid ribonuclease activity"/>
    <property type="evidence" value="ECO:0007669"/>
    <property type="project" value="UniProtKB-EC"/>
</dbReference>
<proteinExistence type="predicted"/>
<dbReference type="GeneID" id="5546227"/>
<dbReference type="PANTHER" id="PTHR37984">
    <property type="entry name" value="PROTEIN CBG26694"/>
    <property type="match status" value="1"/>
</dbReference>
<evidence type="ECO:0000256" key="1">
    <source>
        <dbReference type="ARBA" id="ARBA00000077"/>
    </source>
</evidence>
<evidence type="ECO:0000313" key="11">
    <source>
        <dbReference type="Proteomes" id="UP000000267"/>
    </source>
</evidence>
<organism evidence="11">
    <name type="scientific">Vanderwaltozyma polyspora (strain ATCC 22028 / DSM 70294 / BCRC 21397 / CBS 2163 / NBRC 10782 / NRRL Y-8283 / UCD 57-17)</name>
    <name type="common">Kluyveromyces polysporus</name>
    <dbReference type="NCBI Taxonomy" id="436907"/>
    <lineage>
        <taxon>Eukaryota</taxon>
        <taxon>Fungi</taxon>
        <taxon>Dikarya</taxon>
        <taxon>Ascomycota</taxon>
        <taxon>Saccharomycotina</taxon>
        <taxon>Saccharomycetes</taxon>
        <taxon>Saccharomycetales</taxon>
        <taxon>Saccharomycetaceae</taxon>
        <taxon>Vanderwaltozyma</taxon>
    </lineage>
</organism>
<gene>
    <name evidence="10" type="ORF">Kpol_1054p12</name>
</gene>
<comment type="catalytic activity">
    <reaction evidence="1">
        <text>Endonucleolytic cleavage to 5'-phosphomonoester.</text>
        <dbReference type="EC" id="3.1.26.4"/>
    </reaction>
</comment>
<dbReference type="OMA" id="HITHRTT"/>
<evidence type="ECO:0000256" key="3">
    <source>
        <dbReference type="ARBA" id="ARBA00004496"/>
    </source>
</evidence>
<keyword evidence="6" id="KW-0539">Nucleus</keyword>
<dbReference type="PROSITE" id="PS50994">
    <property type="entry name" value="INTEGRASE"/>
    <property type="match status" value="1"/>
</dbReference>
<keyword evidence="4" id="KW-0963">Cytoplasm</keyword>
<reference evidence="10 11" key="1">
    <citation type="journal article" date="2007" name="Proc. Natl. Acad. Sci. U.S.A.">
        <title>Independent sorting-out of thousands of duplicated gene pairs in two yeast species descended from a whole-genome duplication.</title>
        <authorList>
            <person name="Scannell D.R."/>
            <person name="Frank A.C."/>
            <person name="Conant G.C."/>
            <person name="Byrne K.P."/>
            <person name="Woolfit M."/>
            <person name="Wolfe K.H."/>
        </authorList>
    </citation>
    <scope>NUCLEOTIDE SEQUENCE [LARGE SCALE GENOMIC DNA]</scope>
    <source>
        <strain evidence="11">ATCC 22028 / DSM 70294 / BCRC 21397 / CBS 2163 / NBRC 10782 / NRRL Y-8283 / UCD 57-17</strain>
    </source>
</reference>
<dbReference type="GO" id="GO:0003723">
    <property type="term" value="F:RNA binding"/>
    <property type="evidence" value="ECO:0007669"/>
    <property type="project" value="UniProtKB-KW"/>
</dbReference>
<evidence type="ECO:0000256" key="8">
    <source>
        <dbReference type="ARBA" id="ARBA00025615"/>
    </source>
</evidence>
<dbReference type="eggNOG" id="KOG0017">
    <property type="taxonomic scope" value="Eukaryota"/>
</dbReference>
<feature type="domain" description="Integrase catalytic" evidence="9">
    <location>
        <begin position="1"/>
        <end position="97"/>
    </location>
</feature>
<accession>A7TIA0</accession>
<dbReference type="HOGENOM" id="CLU_997732_0_0_1"/>